<dbReference type="AlphaFoldDB" id="A0A315XXE8"/>
<accession>A0A315XXE8</accession>
<dbReference type="EMBL" id="QGDI01000015">
    <property type="protein sequence ID" value="PWJ10268.1"/>
    <property type="molecule type" value="Genomic_DNA"/>
</dbReference>
<organism evidence="2 3">
    <name type="scientific">Ruminococcus flavefaciens</name>
    <dbReference type="NCBI Taxonomy" id="1265"/>
    <lineage>
        <taxon>Bacteria</taxon>
        <taxon>Bacillati</taxon>
        <taxon>Bacillota</taxon>
        <taxon>Clostridia</taxon>
        <taxon>Eubacteriales</taxon>
        <taxon>Oscillospiraceae</taxon>
        <taxon>Ruminococcus</taxon>
    </lineage>
</organism>
<feature type="domain" description="Anti-bacteriophage protein A/HamA C-terminal" evidence="1">
    <location>
        <begin position="11"/>
        <end position="299"/>
    </location>
</feature>
<sequence>MGIDTSVENDFLENFYLLYNEKHDNNTLKFYCPYIDANSMSFESLINSLMEAAGHYCLSRRTWEEYKNKPMRLSRLVREKFRKLSSNKGELGELLMFSFLESDLNAPKLLSKMELKTNPNNYFNGADGVHYLKVSDENYQLIYGESKVYSDLKNGIKEAVNSIHDFKYEKIKDDESGELRGIRFEKGLLNAFITNEAFTPEDCEFVKSLIYPKASSKYNVDTAFAIFVLFNIDIDQKEKKRSSDDFRKWLFDILTQQITKMIPSILKLIEEKELSGHSIYFYLLPMEKLDENREQILKEVVG</sequence>
<dbReference type="InterPro" id="IPR014976">
    <property type="entry name" value="AbpA_HamA_C"/>
</dbReference>
<protein>
    <submittedName>
        <fullName evidence="2">Uncharacterized protein DUF1837</fullName>
    </submittedName>
</protein>
<dbReference type="RefSeq" id="WP_109727833.1">
    <property type="nucleotide sequence ID" value="NZ_QGDI01000015.1"/>
</dbReference>
<dbReference type="OrthoDB" id="4964195at2"/>
<dbReference type="Proteomes" id="UP000245720">
    <property type="component" value="Unassembled WGS sequence"/>
</dbReference>
<gene>
    <name evidence="2" type="ORF">IE37_03158</name>
</gene>
<proteinExistence type="predicted"/>
<name>A0A315XXE8_RUMFL</name>
<evidence type="ECO:0000313" key="3">
    <source>
        <dbReference type="Proteomes" id="UP000245720"/>
    </source>
</evidence>
<reference evidence="2 3" key="1">
    <citation type="submission" date="2018-05" db="EMBL/GenBank/DDBJ databases">
        <title>The Hungate 1000. A catalogue of reference genomes from the rumen microbiome.</title>
        <authorList>
            <person name="Kelly W."/>
        </authorList>
    </citation>
    <scope>NUCLEOTIDE SEQUENCE [LARGE SCALE GENOMIC DNA]</scope>
    <source>
        <strain evidence="2 3">SAb67</strain>
    </source>
</reference>
<evidence type="ECO:0000259" key="1">
    <source>
        <dbReference type="Pfam" id="PF08878"/>
    </source>
</evidence>
<comment type="caution">
    <text evidence="2">The sequence shown here is derived from an EMBL/GenBank/DDBJ whole genome shotgun (WGS) entry which is preliminary data.</text>
</comment>
<evidence type="ECO:0000313" key="2">
    <source>
        <dbReference type="EMBL" id="PWJ10268.1"/>
    </source>
</evidence>
<dbReference type="Pfam" id="PF08878">
    <property type="entry name" value="HamA"/>
    <property type="match status" value="1"/>
</dbReference>